<accession>A0A873WDV5</accession>
<proteinExistence type="predicted"/>
<dbReference type="Proteomes" id="UP000663175">
    <property type="component" value="Segment"/>
</dbReference>
<gene>
    <name evidence="1" type="ORF">CPT_Sycamore_030</name>
</gene>
<keyword evidence="2" id="KW-1185">Reference proteome</keyword>
<protein>
    <submittedName>
        <fullName evidence="1">Uncharacterized protein</fullName>
    </submittedName>
</protein>
<name>A0A873WDV5_9CAUD</name>
<organism evidence="1 2">
    <name type="scientific">Streptomyces phage Sycamore</name>
    <dbReference type="NCBI Taxonomy" id="2767589"/>
    <lineage>
        <taxon>Viruses</taxon>
        <taxon>Duplodnaviria</taxon>
        <taxon>Heunggongvirae</taxon>
        <taxon>Uroviricota</taxon>
        <taxon>Caudoviricetes</taxon>
        <taxon>Colingsworthviridae</taxon>
        <taxon>Sycamorevirus</taxon>
        <taxon>Sycamorevirus sycamore</taxon>
    </lineage>
</organism>
<reference evidence="1" key="1">
    <citation type="submission" date="2020-07" db="EMBL/GenBank/DDBJ databases">
        <title>Complete genome sequence of Streptomyces phage Sycamore.</title>
        <authorList>
            <person name="Zhang X.-H."/>
            <person name="Rivera M."/>
            <person name="Marquez A."/>
            <person name="Clark J.D."/>
            <person name="Hernandez I."/>
            <person name="Liu M."/>
            <person name="Burrowes B.H."/>
        </authorList>
    </citation>
    <scope>NUCLEOTIDE SEQUENCE</scope>
</reference>
<dbReference type="EMBL" id="MT701593">
    <property type="protein sequence ID" value="QPB09570.1"/>
    <property type="molecule type" value="Genomic_DNA"/>
</dbReference>
<evidence type="ECO:0000313" key="1">
    <source>
        <dbReference type="EMBL" id="QPB09570.1"/>
    </source>
</evidence>
<evidence type="ECO:0000313" key="2">
    <source>
        <dbReference type="Proteomes" id="UP000663175"/>
    </source>
</evidence>
<sequence length="58" mass="6361">MERRMTPDAAPALGDIRAMGTGDTVWLSPGVDGRNDWGRYLDALSSAVTRGAEVRWVR</sequence>